<reference evidence="11" key="1">
    <citation type="submission" date="2015-06" db="EMBL/GenBank/DDBJ databases">
        <title>Expansion of signal transduction pathways in fungi by whole-genome duplication.</title>
        <authorList>
            <consortium name="DOE Joint Genome Institute"/>
            <person name="Corrochano L.M."/>
            <person name="Kuo A."/>
            <person name="Marcet-Houben M."/>
            <person name="Polaino S."/>
            <person name="Salamov A."/>
            <person name="Villalobos J.M."/>
            <person name="Alvarez M.I."/>
            <person name="Avalos J."/>
            <person name="Benito E.P."/>
            <person name="Benoit I."/>
            <person name="Burger G."/>
            <person name="Camino L.P."/>
            <person name="Canovas D."/>
            <person name="Cerda-Olmedo E."/>
            <person name="Cheng J.-F."/>
            <person name="Dominguez A."/>
            <person name="Elias M."/>
            <person name="Eslava A.P."/>
            <person name="Glaser F."/>
            <person name="Grimwood J."/>
            <person name="Gutierrez G."/>
            <person name="Heitman J."/>
            <person name="Henrissat B."/>
            <person name="Iturriaga E.A."/>
            <person name="Lang B.F."/>
            <person name="Lavin J.L."/>
            <person name="Lee S."/>
            <person name="Li W."/>
            <person name="Lindquist E."/>
            <person name="Lopez-Garcia S."/>
            <person name="Luque E.M."/>
            <person name="Marcos A.T."/>
            <person name="Martin J."/>
            <person name="McCluskey K."/>
            <person name="Medina H.R."/>
            <person name="Miralles-Duran A."/>
            <person name="Miyazaki A."/>
            <person name="Munoz-Torres E."/>
            <person name="Oguiza J.A."/>
            <person name="Ohm R."/>
            <person name="Olmedo M."/>
            <person name="Orejas M."/>
            <person name="Ortiz-Castellanos L."/>
            <person name="Pisabarro A.G."/>
            <person name="Rodriguez-Romero J."/>
            <person name="Ruiz-Herrera J."/>
            <person name="Ruiz-Vazquez R."/>
            <person name="Sanz C."/>
            <person name="Schackwitz W."/>
            <person name="Schmutz J."/>
            <person name="Shahriari M."/>
            <person name="Shelest E."/>
            <person name="Silva-Franco F."/>
            <person name="Soanes D."/>
            <person name="Syed K."/>
            <person name="Tagua V.G."/>
            <person name="Talbot N.J."/>
            <person name="Thon M."/>
            <person name="De vries R.P."/>
            <person name="Wiebenga A."/>
            <person name="Yadav J.S."/>
            <person name="Braun E.L."/>
            <person name="Baker S."/>
            <person name="Garre V."/>
            <person name="Horwitz B."/>
            <person name="Torres-Martinez S."/>
            <person name="Idnurm A."/>
            <person name="Herrera-Estrella A."/>
            <person name="Gabaldon T."/>
            <person name="Grigoriev I.V."/>
        </authorList>
    </citation>
    <scope>NUCLEOTIDE SEQUENCE [LARGE SCALE GENOMIC DNA]</scope>
    <source>
        <strain evidence="11">NRRL 1555(-)</strain>
    </source>
</reference>
<dbReference type="Pfam" id="PF00168">
    <property type="entry name" value="C2"/>
    <property type="match status" value="5"/>
</dbReference>
<dbReference type="InterPro" id="IPR056910">
    <property type="entry name" value="TCB1-3_C2"/>
</dbReference>
<keyword evidence="7" id="KW-0812">Transmembrane</keyword>
<keyword evidence="11" id="KW-1185">Reference proteome</keyword>
<dbReference type="Pfam" id="PF24920">
    <property type="entry name" value="C2_TCB1"/>
    <property type="match status" value="1"/>
</dbReference>
<dbReference type="GO" id="GO:0061817">
    <property type="term" value="P:endoplasmic reticulum-plasma membrane tethering"/>
    <property type="evidence" value="ECO:0007669"/>
    <property type="project" value="InterPro"/>
</dbReference>
<comment type="subcellular location">
    <subcellularLocation>
        <location evidence="1">Membrane</location>
    </subcellularLocation>
</comment>
<feature type="compositionally biased region" description="Low complexity" evidence="6">
    <location>
        <begin position="1"/>
        <end position="19"/>
    </location>
</feature>
<dbReference type="Proteomes" id="UP000077315">
    <property type="component" value="Unassembled WGS sequence"/>
</dbReference>
<gene>
    <name evidence="10" type="ORF">PHYBLDRAFT_148963</name>
</gene>
<keyword evidence="3" id="KW-0445">Lipid transport</keyword>
<dbReference type="GO" id="GO:0016020">
    <property type="term" value="C:membrane"/>
    <property type="evidence" value="ECO:0007669"/>
    <property type="project" value="UniProtKB-SubCell"/>
</dbReference>
<dbReference type="VEuPathDB" id="FungiDB:PHYBLDRAFT_148963"/>
<evidence type="ECO:0000256" key="3">
    <source>
        <dbReference type="ARBA" id="ARBA00023055"/>
    </source>
</evidence>
<evidence type="ECO:0000313" key="11">
    <source>
        <dbReference type="Proteomes" id="UP000077315"/>
    </source>
</evidence>
<evidence type="ECO:0008006" key="12">
    <source>
        <dbReference type="Google" id="ProtNLM"/>
    </source>
</evidence>
<protein>
    <recommendedName>
        <fullName evidence="12">Tricalbin</fullName>
    </recommendedName>
</protein>
<feature type="compositionally biased region" description="Low complexity" evidence="6">
    <location>
        <begin position="44"/>
        <end position="54"/>
    </location>
</feature>
<feature type="region of interest" description="Disordered" evidence="6">
    <location>
        <begin position="870"/>
        <end position="900"/>
    </location>
</feature>
<feature type="transmembrane region" description="Helical" evidence="7">
    <location>
        <begin position="164"/>
        <end position="195"/>
    </location>
</feature>
<keyword evidence="2" id="KW-0813">Transport</keyword>
<dbReference type="GO" id="GO:0006869">
    <property type="term" value="P:lipid transport"/>
    <property type="evidence" value="ECO:0007669"/>
    <property type="project" value="UniProtKB-KW"/>
</dbReference>
<feature type="domain" description="C2" evidence="8">
    <location>
        <begin position="1311"/>
        <end position="1431"/>
    </location>
</feature>
<keyword evidence="5 7" id="KW-0472">Membrane</keyword>
<dbReference type="PANTHER" id="PTHR46980">
    <property type="entry name" value="TRICALBIN-1-RELATED"/>
    <property type="match status" value="1"/>
</dbReference>
<feature type="domain" description="C2" evidence="8">
    <location>
        <begin position="568"/>
        <end position="699"/>
    </location>
</feature>
<dbReference type="InterPro" id="IPR031468">
    <property type="entry name" value="SMP_LBD"/>
</dbReference>
<dbReference type="InterPro" id="IPR037761">
    <property type="entry name" value="C2A_Tricalbin"/>
</dbReference>
<keyword evidence="7" id="KW-1133">Transmembrane helix</keyword>
<sequence length="1449" mass="159017">MSSSSLDSPSSVPTVNVVPEASPAQKQAQAETKANVTPLPSLPTTQLQTDLKTTKTSEVFDTIQAAQAKELVTEKQMEPPGSYSSQPKGLPDWYRVGWTAFSNLPNPGDEEAMSKIPDNFGPEALAALFNSPGRPTFSDANQEDLVSQFLSEAYYGEWYHNTAVMLFTVVFTWLITRFGGGLMACLVIGAFLATYHQTSIRRLRRNVRDDINREMMVSRLETDAESADWINHFLARFWLIYEPVLSAQIIGTADAILIESTPSFLDSIRLSTFTLGTKAPRIESIKTYPKTEPNVVCMDWKLSFVPNDVLDLSKREVQSKVNPKIVLSIRVGKGMVGVEMPVLLEDIAFSGTLRLKFKLFNEFPHVKTLEASFLDKPMFDYVLKPVGGETLGFDINSIPGLQSFVQDQVHATLGPMMYAPNAYLLDVAGMMAGGVDLDSANGVLGLTLYSAINLKGSDMFGSLDPYVTFHIGNTINTEVGRSSAHEDTSNPKWDETHFLLLNTLTEPLFLQVMDRNVGRKDTIVGVATFDLKQLEADSQAEGLSLVVTRGGKPVGEIKCDLRHFPISLPEKLEDGTVTPPAESNSGVLRFMLHECKELGAEKKGGFGLPLVGGGSDTDAYAIFKVNGVEKLRTMVFKRSVNPRWFKWVEVFVADKTQLNLSVEVMNSKEFSDDECIGRFESRMVDMEEQITKNSQDWWQLKDGTGKIHLGAIWKPVAMTGFDGGLGHGSYREPVGVVRINVFSAEEIKNVEALTGGKSDPYVRVMSGTQVRGQTEYIDDELNPVWNTPLYVPIHSIREDLVLEVMDFNDIQKDKFLGLAEIFLKDIVKEVTTENKQVVYEGLEPVDRQGTLHYSASFFPTLELAKIAEVTEAESKEPVEGETPAEEDDTPKEPAPVVDTHPEKDVHGEVIKYTQDNSQINLLAYESGILKVTVHTVSLKEKVNATIDILIDSNDPQFRTAQAKGTRLAINETGDVFVKEMDFSRVTVRVKPVKEDKDDSNAGYWVSPVRDLVRDVQARRAKADSETDDGSKEYKLLEAEGGGTIRLSFDFIPVVKFTLDPSESLENQGNLTVTALKATNLKGIDRSGTSDPYVVFSMNDVKLHKTEVHKKELNPVFRNEVFTVPVLQRIGAVLIAEVFDWDQIGKNELIGRAEITFAGDLVESFAAKDIEVSLGSDSKLRVRLLWQPQLLARKRTGTNIFSATTRIFTSAPGAAVGAGLGAGGKVLGGGVKVLGGGVKAIGGGIRGIGKLGSGSSSKKSNTSDNVPPVPSIPSPPQVSSPLSSEPSPSTPEPRRMSVSPQNSSIDPSISNDSYSIQHSQTRRSEDSSMNVGGSISISLLGARNLKAMDRGGTSDPYARVRIGSKMIGKTRHIKKTLTPEWNETFTARVSSSKTVLDFKVKDHNTLNDVDIGDVTIDLWDNLRAGQPFDGWLALKPAGTGEIHVRIEQGR</sequence>
<evidence type="ECO:0000259" key="9">
    <source>
        <dbReference type="PROSITE" id="PS51847"/>
    </source>
</evidence>
<evidence type="ECO:0000256" key="4">
    <source>
        <dbReference type="ARBA" id="ARBA00023121"/>
    </source>
</evidence>
<dbReference type="SMART" id="SM00239">
    <property type="entry name" value="C2"/>
    <property type="match status" value="5"/>
</dbReference>
<dbReference type="EMBL" id="KV440990">
    <property type="protein sequence ID" value="OAD69775.1"/>
    <property type="molecule type" value="Genomic_DNA"/>
</dbReference>
<dbReference type="PROSITE" id="PS50004">
    <property type="entry name" value="C2"/>
    <property type="match status" value="5"/>
</dbReference>
<evidence type="ECO:0000313" key="10">
    <source>
        <dbReference type="EMBL" id="OAD69775.1"/>
    </source>
</evidence>
<feature type="compositionally biased region" description="Pro residues" evidence="6">
    <location>
        <begin position="1266"/>
        <end position="1277"/>
    </location>
</feature>
<dbReference type="GeneID" id="28993096"/>
<feature type="domain" description="C2" evidence="8">
    <location>
        <begin position="427"/>
        <end position="544"/>
    </location>
</feature>
<dbReference type="CDD" id="cd00030">
    <property type="entry name" value="C2"/>
    <property type="match status" value="1"/>
</dbReference>
<dbReference type="InterPro" id="IPR000008">
    <property type="entry name" value="C2_dom"/>
</dbReference>
<dbReference type="OrthoDB" id="1029639at2759"/>
<feature type="compositionally biased region" description="Polar residues" evidence="6">
    <location>
        <begin position="24"/>
        <end position="35"/>
    </location>
</feature>
<evidence type="ECO:0000256" key="6">
    <source>
        <dbReference type="SAM" id="MobiDB-lite"/>
    </source>
</evidence>
<organism evidence="10 11">
    <name type="scientific">Phycomyces blakesleeanus (strain ATCC 8743b / DSM 1359 / FGSC 10004 / NBRC 33097 / NRRL 1555)</name>
    <dbReference type="NCBI Taxonomy" id="763407"/>
    <lineage>
        <taxon>Eukaryota</taxon>
        <taxon>Fungi</taxon>
        <taxon>Fungi incertae sedis</taxon>
        <taxon>Mucoromycota</taxon>
        <taxon>Mucoromycotina</taxon>
        <taxon>Mucoromycetes</taxon>
        <taxon>Mucorales</taxon>
        <taxon>Phycomycetaceae</taxon>
        <taxon>Phycomyces</taxon>
    </lineage>
</organism>
<feature type="domain" description="C2" evidence="8">
    <location>
        <begin position="722"/>
        <end position="839"/>
    </location>
</feature>
<dbReference type="GO" id="GO:0071944">
    <property type="term" value="C:cell periphery"/>
    <property type="evidence" value="ECO:0007669"/>
    <property type="project" value="UniProtKB-ARBA"/>
</dbReference>
<evidence type="ECO:0000256" key="2">
    <source>
        <dbReference type="ARBA" id="ARBA00022448"/>
    </source>
</evidence>
<dbReference type="InterPro" id="IPR017147">
    <property type="entry name" value="Tricalbin"/>
</dbReference>
<feature type="compositionally biased region" description="Low complexity" evidence="6">
    <location>
        <begin position="1298"/>
        <end position="1314"/>
    </location>
</feature>
<proteinExistence type="predicted"/>
<dbReference type="InterPro" id="IPR052455">
    <property type="entry name" value="Tricalbin_domain"/>
</dbReference>
<feature type="region of interest" description="Disordered" evidence="6">
    <location>
        <begin position="1248"/>
        <end position="1330"/>
    </location>
</feature>
<dbReference type="CDD" id="cd21678">
    <property type="entry name" value="SMP_TCB"/>
    <property type="match status" value="1"/>
</dbReference>
<evidence type="ECO:0000256" key="7">
    <source>
        <dbReference type="SAM" id="Phobius"/>
    </source>
</evidence>
<dbReference type="RefSeq" id="XP_018287815.1">
    <property type="nucleotide sequence ID" value="XM_018432190.1"/>
</dbReference>
<name>A0A167L7M5_PHYB8</name>
<dbReference type="InParanoid" id="A0A167L7M5"/>
<feature type="domain" description="C2" evidence="8">
    <location>
        <begin position="1050"/>
        <end position="1173"/>
    </location>
</feature>
<dbReference type="Gene3D" id="2.60.40.150">
    <property type="entry name" value="C2 domain"/>
    <property type="match status" value="5"/>
</dbReference>
<feature type="domain" description="SMP-LTD" evidence="9">
    <location>
        <begin position="223"/>
        <end position="428"/>
    </location>
</feature>
<dbReference type="SUPFAM" id="SSF49562">
    <property type="entry name" value="C2 domain (Calcium/lipid-binding domain, CaLB)"/>
    <property type="match status" value="5"/>
</dbReference>
<dbReference type="InterPro" id="IPR035892">
    <property type="entry name" value="C2_domain_sf"/>
</dbReference>
<keyword evidence="4" id="KW-0446">Lipid-binding</keyword>
<accession>A0A167L7M5</accession>
<dbReference type="STRING" id="763407.A0A167L7M5"/>
<dbReference type="Pfam" id="PF25669">
    <property type="entry name" value="SMP_MUG190-like"/>
    <property type="match status" value="1"/>
</dbReference>
<dbReference type="CDD" id="cd04044">
    <property type="entry name" value="C2A_Tricalbin-like"/>
    <property type="match status" value="1"/>
</dbReference>
<dbReference type="GO" id="GO:0008289">
    <property type="term" value="F:lipid binding"/>
    <property type="evidence" value="ECO:0007669"/>
    <property type="project" value="UniProtKB-KW"/>
</dbReference>
<feature type="region of interest" description="Disordered" evidence="6">
    <location>
        <begin position="1"/>
        <end position="54"/>
    </location>
</feature>
<evidence type="ECO:0000256" key="1">
    <source>
        <dbReference type="ARBA" id="ARBA00004370"/>
    </source>
</evidence>
<dbReference type="PANTHER" id="PTHR46980:SF2">
    <property type="entry name" value="TRICALBIN-1-RELATED"/>
    <property type="match status" value="1"/>
</dbReference>
<dbReference type="PROSITE" id="PS51847">
    <property type="entry name" value="SMP"/>
    <property type="match status" value="1"/>
</dbReference>
<evidence type="ECO:0000256" key="5">
    <source>
        <dbReference type="ARBA" id="ARBA00023136"/>
    </source>
</evidence>
<dbReference type="PIRSF" id="PIRSF037232">
    <property type="entry name" value="Tricalbin"/>
    <property type="match status" value="1"/>
</dbReference>
<evidence type="ECO:0000259" key="8">
    <source>
        <dbReference type="PROSITE" id="PS50004"/>
    </source>
</evidence>
<dbReference type="FunCoup" id="A0A167L7M5">
    <property type="interactions" value="41"/>
</dbReference>